<dbReference type="AlphaFoldDB" id="A0AAV6V408"/>
<proteinExistence type="predicted"/>
<evidence type="ECO:0000313" key="2">
    <source>
        <dbReference type="EMBL" id="KAG8191502.1"/>
    </source>
</evidence>
<dbReference type="Proteomes" id="UP000827092">
    <property type="component" value="Unassembled WGS sequence"/>
</dbReference>
<gene>
    <name evidence="2" type="ORF">JTE90_019566</name>
</gene>
<accession>A0AAV6V408</accession>
<reference evidence="2 3" key="1">
    <citation type="journal article" date="2022" name="Nat. Ecol. Evol.">
        <title>A masculinizing supergene underlies an exaggerated male reproductive morph in a spider.</title>
        <authorList>
            <person name="Hendrickx F."/>
            <person name="De Corte Z."/>
            <person name="Sonet G."/>
            <person name="Van Belleghem S.M."/>
            <person name="Kostlbacher S."/>
            <person name="Vangestel C."/>
        </authorList>
    </citation>
    <scope>NUCLEOTIDE SEQUENCE [LARGE SCALE GENOMIC DNA]</scope>
    <source>
        <strain evidence="2">W744_W776</strain>
    </source>
</reference>
<evidence type="ECO:0000313" key="3">
    <source>
        <dbReference type="Proteomes" id="UP000827092"/>
    </source>
</evidence>
<dbReference type="EMBL" id="JAFNEN010000158">
    <property type="protein sequence ID" value="KAG8191502.1"/>
    <property type="molecule type" value="Genomic_DNA"/>
</dbReference>
<evidence type="ECO:0000256" key="1">
    <source>
        <dbReference type="SAM" id="MobiDB-lite"/>
    </source>
</evidence>
<sequence length="79" mass="8725">MGRAETIPDGDSMGPTLSQSKGKKFNTSEETAGPMQPTPLDSFPEDDSVFSVHLKLRHEEGIFNIERSGYSRHTRSEGN</sequence>
<organism evidence="2 3">
    <name type="scientific">Oedothorax gibbosus</name>
    <dbReference type="NCBI Taxonomy" id="931172"/>
    <lineage>
        <taxon>Eukaryota</taxon>
        <taxon>Metazoa</taxon>
        <taxon>Ecdysozoa</taxon>
        <taxon>Arthropoda</taxon>
        <taxon>Chelicerata</taxon>
        <taxon>Arachnida</taxon>
        <taxon>Araneae</taxon>
        <taxon>Araneomorphae</taxon>
        <taxon>Entelegynae</taxon>
        <taxon>Araneoidea</taxon>
        <taxon>Linyphiidae</taxon>
        <taxon>Erigoninae</taxon>
        <taxon>Oedothorax</taxon>
    </lineage>
</organism>
<keyword evidence="3" id="KW-1185">Reference proteome</keyword>
<protein>
    <submittedName>
        <fullName evidence="2">Uncharacterized protein</fullName>
    </submittedName>
</protein>
<comment type="caution">
    <text evidence="2">The sequence shown here is derived from an EMBL/GenBank/DDBJ whole genome shotgun (WGS) entry which is preliminary data.</text>
</comment>
<name>A0AAV6V408_9ARAC</name>
<feature type="region of interest" description="Disordered" evidence="1">
    <location>
        <begin position="1"/>
        <end position="46"/>
    </location>
</feature>